<organism evidence="1 2">
    <name type="scientific">Lysinibacillus zambalensis</name>
    <dbReference type="NCBI Taxonomy" id="3160866"/>
    <lineage>
        <taxon>Bacteria</taxon>
        <taxon>Bacillati</taxon>
        <taxon>Bacillota</taxon>
        <taxon>Bacilli</taxon>
        <taxon>Bacillales</taxon>
        <taxon>Bacillaceae</taxon>
        <taxon>Lysinibacillus</taxon>
    </lineage>
</organism>
<comment type="caution">
    <text evidence="1">The sequence shown here is derived from an EMBL/GenBank/DDBJ whole genome shotgun (WGS) entry which is preliminary data.</text>
</comment>
<gene>
    <name evidence="1" type="ORF">ABNX05_25835</name>
</gene>
<reference evidence="1 2" key="1">
    <citation type="submission" date="2024-06" db="EMBL/GenBank/DDBJ databases">
        <title>Lysinibacillus zambalefons sp. nov., a Novel Firmicute Isolated from the Poon Bato Zambales Hyperalkaline Spring.</title>
        <authorList>
            <person name="Aja J.A."/>
            <person name="Lazaro J.E.H."/>
            <person name="Llorin L.D."/>
            <person name="Lim K.R."/>
            <person name="Teodosio J."/>
            <person name="Dalisay D.S."/>
        </authorList>
    </citation>
    <scope>NUCLEOTIDE SEQUENCE [LARGE SCALE GENOMIC DNA]</scope>
    <source>
        <strain evidence="1 2">M3</strain>
    </source>
</reference>
<dbReference type="Pfam" id="PF14112">
    <property type="entry name" value="DUF4284"/>
    <property type="match status" value="1"/>
</dbReference>
<protein>
    <submittedName>
        <fullName evidence="1">Immunity 22 family protein</fullName>
    </submittedName>
</protein>
<evidence type="ECO:0000313" key="2">
    <source>
        <dbReference type="Proteomes" id="UP001478862"/>
    </source>
</evidence>
<proteinExistence type="predicted"/>
<dbReference type="InterPro" id="IPR025560">
    <property type="entry name" value="Imm22"/>
</dbReference>
<dbReference type="Proteomes" id="UP001478862">
    <property type="component" value="Unassembled WGS sequence"/>
</dbReference>
<evidence type="ECO:0000313" key="1">
    <source>
        <dbReference type="EMBL" id="MEQ6358020.1"/>
    </source>
</evidence>
<dbReference type="RefSeq" id="WP_349662302.1">
    <property type="nucleotide sequence ID" value="NZ_JBEGDG010000046.1"/>
</dbReference>
<sequence length="135" mass="16029">MNYGEQNTSKVHIWVGSNFEKEFEEYFELDYREDVEIGDLDYKICGFCKDIGEVFYDEDWIGFTQHSQEIDLDILINQDELSVTEENIIKIREICIKKGVEKANAAFWYYDGDIMIKDKEKLYNKLTYIGMFDAI</sequence>
<dbReference type="EMBL" id="JBEGDG010000046">
    <property type="protein sequence ID" value="MEQ6358020.1"/>
    <property type="molecule type" value="Genomic_DNA"/>
</dbReference>
<name>A0ABV1MZU8_9BACI</name>
<keyword evidence="2" id="KW-1185">Reference proteome</keyword>
<accession>A0ABV1MZU8</accession>